<dbReference type="InterPro" id="IPR036390">
    <property type="entry name" value="WH_DNA-bd_sf"/>
</dbReference>
<dbReference type="InterPro" id="IPR057527">
    <property type="entry name" value="HVO_A0261-like_N"/>
</dbReference>
<sequence>MSADASESEGVDWAQYGYVEASDHRTRVVDALHSEGPATPTTLSERTGLDVTHVSRTLRDLSEESIVELLVPEERTKGRIYGLTDAGEAVAVEVAA</sequence>
<protein>
    <submittedName>
        <fullName evidence="2">Helix-turn-helix domain-containing protein</fullName>
    </submittedName>
</protein>
<dbReference type="InterPro" id="IPR011991">
    <property type="entry name" value="ArsR-like_HTH"/>
</dbReference>
<dbReference type="Gene3D" id="1.10.10.10">
    <property type="entry name" value="Winged helix-like DNA-binding domain superfamily/Winged helix DNA-binding domain"/>
    <property type="match status" value="1"/>
</dbReference>
<dbReference type="InterPro" id="IPR036388">
    <property type="entry name" value="WH-like_DNA-bd_sf"/>
</dbReference>
<feature type="domain" description="HVO-A0261-like N-terminal" evidence="1">
    <location>
        <begin position="19"/>
        <end position="95"/>
    </location>
</feature>
<comment type="caution">
    <text evidence="2">The sequence shown here is derived from an EMBL/GenBank/DDBJ whole genome shotgun (WGS) entry which is preliminary data.</text>
</comment>
<dbReference type="RefSeq" id="WP_232572569.1">
    <property type="nucleotide sequence ID" value="NZ_CP089466.1"/>
</dbReference>
<organism evidence="2 3">
    <name type="scientific">Halobacterium litoreum</name>
    <dbReference type="NCBI Taxonomy" id="2039234"/>
    <lineage>
        <taxon>Archaea</taxon>
        <taxon>Methanobacteriati</taxon>
        <taxon>Methanobacteriota</taxon>
        <taxon>Stenosarchaea group</taxon>
        <taxon>Halobacteria</taxon>
        <taxon>Halobacteriales</taxon>
        <taxon>Halobacteriaceae</taxon>
        <taxon>Halobacterium</taxon>
    </lineage>
</organism>
<evidence type="ECO:0000259" key="1">
    <source>
        <dbReference type="Pfam" id="PF25213"/>
    </source>
</evidence>
<evidence type="ECO:0000313" key="3">
    <source>
        <dbReference type="Proteomes" id="UP001595660"/>
    </source>
</evidence>
<proteinExistence type="predicted"/>
<dbReference type="SUPFAM" id="SSF46785">
    <property type="entry name" value="Winged helix' DNA-binding domain"/>
    <property type="match status" value="1"/>
</dbReference>
<dbReference type="GeneID" id="69117794"/>
<gene>
    <name evidence="2" type="ORF">ACFOKC_01020</name>
</gene>
<evidence type="ECO:0000313" key="2">
    <source>
        <dbReference type="EMBL" id="MFC3476297.1"/>
    </source>
</evidence>
<accession>A0ABD5NAB6</accession>
<keyword evidence="3" id="KW-1185">Reference proteome</keyword>
<dbReference type="Proteomes" id="UP001595660">
    <property type="component" value="Unassembled WGS sequence"/>
</dbReference>
<dbReference type="EMBL" id="JBHRWN010000002">
    <property type="protein sequence ID" value="MFC3476297.1"/>
    <property type="molecule type" value="Genomic_DNA"/>
</dbReference>
<dbReference type="CDD" id="cd00090">
    <property type="entry name" value="HTH_ARSR"/>
    <property type="match status" value="1"/>
</dbReference>
<name>A0ABD5NAB6_9EURY</name>
<reference evidence="2 3" key="1">
    <citation type="journal article" date="2019" name="Int. J. Syst. Evol. Microbiol.">
        <title>The Global Catalogue of Microorganisms (GCM) 10K type strain sequencing project: providing services to taxonomists for standard genome sequencing and annotation.</title>
        <authorList>
            <consortium name="The Broad Institute Genomics Platform"/>
            <consortium name="The Broad Institute Genome Sequencing Center for Infectious Disease"/>
            <person name="Wu L."/>
            <person name="Ma J."/>
        </authorList>
    </citation>
    <scope>NUCLEOTIDE SEQUENCE [LARGE SCALE GENOMIC DNA]</scope>
    <source>
        <strain evidence="2 3">CGMCC 1.12562</strain>
    </source>
</reference>
<dbReference type="Pfam" id="PF25213">
    <property type="entry name" value="HVO_A0261_N"/>
    <property type="match status" value="1"/>
</dbReference>
<dbReference type="AlphaFoldDB" id="A0ABD5NAB6"/>